<gene>
    <name evidence="4" type="ORF">NQ315_010953</name>
</gene>
<evidence type="ECO:0000313" key="5">
    <source>
        <dbReference type="Proteomes" id="UP001159042"/>
    </source>
</evidence>
<feature type="domain" description="Transposable element P transposase-like RNase H" evidence="1">
    <location>
        <begin position="69"/>
        <end position="203"/>
    </location>
</feature>
<accession>A0AAV8VGT8</accession>
<evidence type="ECO:0000259" key="2">
    <source>
        <dbReference type="Pfam" id="PF21788"/>
    </source>
</evidence>
<evidence type="ECO:0000313" key="4">
    <source>
        <dbReference type="EMBL" id="KAJ8913287.1"/>
    </source>
</evidence>
<feature type="domain" description="Transposable element P transposase-like RNase H C-terminal" evidence="3">
    <location>
        <begin position="427"/>
        <end position="456"/>
    </location>
</feature>
<organism evidence="4 5">
    <name type="scientific">Exocentrus adspersus</name>
    <dbReference type="NCBI Taxonomy" id="1586481"/>
    <lineage>
        <taxon>Eukaryota</taxon>
        <taxon>Metazoa</taxon>
        <taxon>Ecdysozoa</taxon>
        <taxon>Arthropoda</taxon>
        <taxon>Hexapoda</taxon>
        <taxon>Insecta</taxon>
        <taxon>Pterygota</taxon>
        <taxon>Neoptera</taxon>
        <taxon>Endopterygota</taxon>
        <taxon>Coleoptera</taxon>
        <taxon>Polyphaga</taxon>
        <taxon>Cucujiformia</taxon>
        <taxon>Chrysomeloidea</taxon>
        <taxon>Cerambycidae</taxon>
        <taxon>Lamiinae</taxon>
        <taxon>Acanthocinini</taxon>
        <taxon>Exocentrus</taxon>
    </lineage>
</organism>
<reference evidence="4 5" key="1">
    <citation type="journal article" date="2023" name="Insect Mol. Biol.">
        <title>Genome sequencing provides insights into the evolution of gene families encoding plant cell wall-degrading enzymes in longhorned beetles.</title>
        <authorList>
            <person name="Shin N.R."/>
            <person name="Okamura Y."/>
            <person name="Kirsch R."/>
            <person name="Pauchet Y."/>
        </authorList>
    </citation>
    <scope>NUCLEOTIDE SEQUENCE [LARGE SCALE GENOMIC DNA]</scope>
    <source>
        <strain evidence="4">EAD_L_NR</strain>
    </source>
</reference>
<dbReference type="AlphaFoldDB" id="A0AAV8VGT8"/>
<dbReference type="Pfam" id="PF21789">
    <property type="entry name" value="TNP-like_RNaseH_C"/>
    <property type="match status" value="1"/>
</dbReference>
<name>A0AAV8VGT8_9CUCU</name>
<comment type="caution">
    <text evidence="4">The sequence shown here is derived from an EMBL/GenBank/DDBJ whole genome shotgun (WGS) entry which is preliminary data.</text>
</comment>
<evidence type="ECO:0000259" key="3">
    <source>
        <dbReference type="Pfam" id="PF21789"/>
    </source>
</evidence>
<dbReference type="InterPro" id="IPR048367">
    <property type="entry name" value="TNP-like_RNaseH_C"/>
</dbReference>
<dbReference type="Proteomes" id="UP001159042">
    <property type="component" value="Unassembled WGS sequence"/>
</dbReference>
<dbReference type="Pfam" id="PF21787">
    <property type="entry name" value="TNP-like_RNaseH_N"/>
    <property type="match status" value="1"/>
</dbReference>
<evidence type="ECO:0008006" key="6">
    <source>
        <dbReference type="Google" id="ProtNLM"/>
    </source>
</evidence>
<dbReference type="Pfam" id="PF21788">
    <property type="entry name" value="TNP-like_GBD"/>
    <property type="match status" value="1"/>
</dbReference>
<proteinExistence type="predicted"/>
<dbReference type="InterPro" id="IPR048365">
    <property type="entry name" value="TNP-like_RNaseH_N"/>
</dbReference>
<sequence>MSLTTTNFLISQLRCAKREPRGRRWTVDEKVVALALYKRSPKCYNLLRKIVAMPSRRTLLSLLEKIPFSAGINKHLFKHINDNLKSDEDRCCVLLFDEMDIMENFTYDQSNDVIVGFEDMGKERRYSQPRKSANRALVFMCQGLARKWKQPVAYYFSYNGSRSNDLVKCLMEVLFAAKHFARLDVVGIICDIGSSNVKALKELHSTIETPFIQFEDKNIYTMFDPPHLLKCTVSLFRKHNVIVPVAVGDTEELMTAKFQDIQEAHEIDKRSPLIFRAMHKIKDTHLTPVMKYAMKVNLAAQVMSRTVAAFLYTLLSRGELEQRSLATATFIQQVDELFHSFNGSHMTPPPGKEVKCFVTEESGHMSYWKRAFNVVKRWQFKRYTKQGQLRSGKPPSQSGWLVSLRAIQGIWLYLKNKGFTSLRPRSLNQDSLENLFGPVRSGCVSGDNPTTFQFMGSLKTQILNGLTSHALHGTNCEEDENTLLSNLKSFINVEESSRDVDDLSVTPLDLQREVVENISSNIATAVSQGDTETLSVAYLSGFIAKGLLTSTDKCQQCRSLLCSEEDALHNQFIVFKEWTDQEKRLTYPTEALVVAIGQAITVIEMLLNNDGSKSAIGHFLYAQIQLQVDFSWFSCTAHKVCVLQSLIKAICRIGIQWWCKRKNRDIKQKRKEARASNRKIKKFKHV</sequence>
<protein>
    <recommendedName>
        <fullName evidence="6">Transposable element P transposase</fullName>
    </recommendedName>
</protein>
<keyword evidence="5" id="KW-1185">Reference proteome</keyword>
<dbReference type="EMBL" id="JANEYG010000097">
    <property type="protein sequence ID" value="KAJ8913287.1"/>
    <property type="molecule type" value="Genomic_DNA"/>
</dbReference>
<feature type="domain" description="Transposable element P transposase-like GTP-binding insertion" evidence="2">
    <location>
        <begin position="254"/>
        <end position="345"/>
    </location>
</feature>
<dbReference type="InterPro" id="IPR048366">
    <property type="entry name" value="TNP-like_GBD"/>
</dbReference>
<evidence type="ECO:0000259" key="1">
    <source>
        <dbReference type="Pfam" id="PF21787"/>
    </source>
</evidence>